<feature type="transmembrane region" description="Helical" evidence="1">
    <location>
        <begin position="104"/>
        <end position="125"/>
    </location>
</feature>
<keyword evidence="1" id="KW-0472">Membrane</keyword>
<organism evidence="2 3">
    <name type="scientific">Vandammella animalimorsus</name>
    <dbReference type="NCBI Taxonomy" id="2029117"/>
    <lineage>
        <taxon>Bacteria</taxon>
        <taxon>Pseudomonadati</taxon>
        <taxon>Pseudomonadota</taxon>
        <taxon>Betaproteobacteria</taxon>
        <taxon>Burkholderiales</taxon>
        <taxon>Comamonadaceae</taxon>
        <taxon>Vandammella</taxon>
    </lineage>
</organism>
<dbReference type="AlphaFoldDB" id="A0A2A2T4M6"/>
<accession>A0A2A2T4M6</accession>
<comment type="caution">
    <text evidence="2">The sequence shown here is derived from an EMBL/GenBank/DDBJ whole genome shotgun (WGS) entry which is preliminary data.</text>
</comment>
<feature type="transmembrane region" description="Helical" evidence="1">
    <location>
        <begin position="79"/>
        <end position="98"/>
    </location>
</feature>
<dbReference type="RefSeq" id="WP_095542579.1">
    <property type="nucleotide sequence ID" value="NZ_NSJC01000009.1"/>
</dbReference>
<evidence type="ECO:0000313" key="3">
    <source>
        <dbReference type="Proteomes" id="UP000217780"/>
    </source>
</evidence>
<keyword evidence="1" id="KW-1133">Transmembrane helix</keyword>
<keyword evidence="1" id="KW-0812">Transmembrane</keyword>
<sequence>MNKKLSSVPTPQTPQISEQTLQRMLALQESKIALELKQTELASKEIDHNSSIADKSIAAQAADRKDERAVQRAMHLHRLVFAGFVVLVVVALIIVALLNDKDAIVLDLTKVIFGFVGGWGASAAWRSRQKSPPPDAD</sequence>
<dbReference type="GeneID" id="93874775"/>
<reference evidence="2 3" key="1">
    <citation type="submission" date="2017-08" db="EMBL/GenBank/DDBJ databases">
        <title>WGS of Clinical strains of the CDC Group NO-1 linked to zoonotic infections in humans.</title>
        <authorList>
            <person name="Bernier A.-M."/>
            <person name="Bernard K."/>
        </authorList>
    </citation>
    <scope>NUCLEOTIDE SEQUENCE [LARGE SCALE GENOMIC DNA]</scope>
    <source>
        <strain evidence="2 3">NML91-0035</strain>
    </source>
</reference>
<evidence type="ECO:0000256" key="1">
    <source>
        <dbReference type="SAM" id="Phobius"/>
    </source>
</evidence>
<name>A0A2A2T4M6_9BURK</name>
<dbReference type="EMBL" id="NTBI01000007">
    <property type="protein sequence ID" value="PAX16459.1"/>
    <property type="molecule type" value="Genomic_DNA"/>
</dbReference>
<protein>
    <submittedName>
        <fullName evidence="2">Uncharacterized protein</fullName>
    </submittedName>
</protein>
<proteinExistence type="predicted"/>
<evidence type="ECO:0000313" key="2">
    <source>
        <dbReference type="EMBL" id="PAX16459.1"/>
    </source>
</evidence>
<dbReference type="Proteomes" id="UP000217780">
    <property type="component" value="Unassembled WGS sequence"/>
</dbReference>
<gene>
    <name evidence="2" type="ORF">CLI92_08990</name>
</gene>